<sequence>MCNNLSFLTFWECNKLFCELTKVVVWLLREVETREKIHEKDCKMIDKWEIRHQDGAWNDSISYEKETTMKTLVDDGGARNINKIILLEN</sequence>
<accession>A0A072UH82</accession>
<organism evidence="1 3">
    <name type="scientific">Medicago truncatula</name>
    <name type="common">Barrel medic</name>
    <name type="synonym">Medicago tribuloides</name>
    <dbReference type="NCBI Taxonomy" id="3880"/>
    <lineage>
        <taxon>Eukaryota</taxon>
        <taxon>Viridiplantae</taxon>
        <taxon>Streptophyta</taxon>
        <taxon>Embryophyta</taxon>
        <taxon>Tracheophyta</taxon>
        <taxon>Spermatophyta</taxon>
        <taxon>Magnoliopsida</taxon>
        <taxon>eudicotyledons</taxon>
        <taxon>Gunneridae</taxon>
        <taxon>Pentapetalae</taxon>
        <taxon>rosids</taxon>
        <taxon>fabids</taxon>
        <taxon>Fabales</taxon>
        <taxon>Fabaceae</taxon>
        <taxon>Papilionoideae</taxon>
        <taxon>50 kb inversion clade</taxon>
        <taxon>NPAAA clade</taxon>
        <taxon>Hologalegina</taxon>
        <taxon>IRL clade</taxon>
        <taxon>Trifolieae</taxon>
        <taxon>Medicago</taxon>
    </lineage>
</organism>
<evidence type="ECO:0000313" key="1">
    <source>
        <dbReference type="EMBL" id="KEH29119.1"/>
    </source>
</evidence>
<protein>
    <submittedName>
        <fullName evidence="1 2">Uncharacterized protein</fullName>
    </submittedName>
</protein>
<dbReference type="EnsemblPlants" id="KEH29119">
    <property type="protein sequence ID" value="KEH29119"/>
    <property type="gene ID" value="MTR_4g025650"/>
</dbReference>
<dbReference type="AlphaFoldDB" id="A0A072UH82"/>
<name>A0A072UH82_MEDTR</name>
<evidence type="ECO:0000313" key="3">
    <source>
        <dbReference type="Proteomes" id="UP000002051"/>
    </source>
</evidence>
<reference evidence="2" key="3">
    <citation type="submission" date="2015-04" db="UniProtKB">
        <authorList>
            <consortium name="EnsemblPlants"/>
        </authorList>
    </citation>
    <scope>IDENTIFICATION</scope>
    <source>
        <strain evidence="2">cv. Jemalong A17</strain>
    </source>
</reference>
<dbReference type="Proteomes" id="UP000002051">
    <property type="component" value="Chromosome 4"/>
</dbReference>
<reference evidence="1 3" key="2">
    <citation type="journal article" date="2014" name="BMC Genomics">
        <title>An improved genome release (version Mt4.0) for the model legume Medicago truncatula.</title>
        <authorList>
            <person name="Tang H."/>
            <person name="Krishnakumar V."/>
            <person name="Bidwell S."/>
            <person name="Rosen B."/>
            <person name="Chan A."/>
            <person name="Zhou S."/>
            <person name="Gentzbittel L."/>
            <person name="Childs K.L."/>
            <person name="Yandell M."/>
            <person name="Gundlach H."/>
            <person name="Mayer K.F."/>
            <person name="Schwartz D.C."/>
            <person name="Town C.D."/>
        </authorList>
    </citation>
    <scope>GENOME REANNOTATION</scope>
    <source>
        <strain evidence="1">A17</strain>
        <strain evidence="2 3">cv. Jemalong A17</strain>
    </source>
</reference>
<dbReference type="HOGENOM" id="CLU_2458182_0_0_1"/>
<reference evidence="1 3" key="1">
    <citation type="journal article" date="2011" name="Nature">
        <title>The Medicago genome provides insight into the evolution of rhizobial symbioses.</title>
        <authorList>
            <person name="Young N.D."/>
            <person name="Debelle F."/>
            <person name="Oldroyd G.E."/>
            <person name="Geurts R."/>
            <person name="Cannon S.B."/>
            <person name="Udvardi M.K."/>
            <person name="Benedito V.A."/>
            <person name="Mayer K.F."/>
            <person name="Gouzy J."/>
            <person name="Schoof H."/>
            <person name="Van de Peer Y."/>
            <person name="Proost S."/>
            <person name="Cook D.R."/>
            <person name="Meyers B.C."/>
            <person name="Spannagl M."/>
            <person name="Cheung F."/>
            <person name="De Mita S."/>
            <person name="Krishnakumar V."/>
            <person name="Gundlach H."/>
            <person name="Zhou S."/>
            <person name="Mudge J."/>
            <person name="Bharti A.K."/>
            <person name="Murray J.D."/>
            <person name="Naoumkina M.A."/>
            <person name="Rosen B."/>
            <person name="Silverstein K.A."/>
            <person name="Tang H."/>
            <person name="Rombauts S."/>
            <person name="Zhao P.X."/>
            <person name="Zhou P."/>
            <person name="Barbe V."/>
            <person name="Bardou P."/>
            <person name="Bechner M."/>
            <person name="Bellec A."/>
            <person name="Berger A."/>
            <person name="Berges H."/>
            <person name="Bidwell S."/>
            <person name="Bisseling T."/>
            <person name="Choisne N."/>
            <person name="Couloux A."/>
            <person name="Denny R."/>
            <person name="Deshpande S."/>
            <person name="Dai X."/>
            <person name="Doyle J.J."/>
            <person name="Dudez A.M."/>
            <person name="Farmer A.D."/>
            <person name="Fouteau S."/>
            <person name="Franken C."/>
            <person name="Gibelin C."/>
            <person name="Gish J."/>
            <person name="Goldstein S."/>
            <person name="Gonzalez A.J."/>
            <person name="Green P.J."/>
            <person name="Hallab A."/>
            <person name="Hartog M."/>
            <person name="Hua A."/>
            <person name="Humphray S.J."/>
            <person name="Jeong D.H."/>
            <person name="Jing Y."/>
            <person name="Jocker A."/>
            <person name="Kenton S.M."/>
            <person name="Kim D.J."/>
            <person name="Klee K."/>
            <person name="Lai H."/>
            <person name="Lang C."/>
            <person name="Lin S."/>
            <person name="Macmil S.L."/>
            <person name="Magdelenat G."/>
            <person name="Matthews L."/>
            <person name="McCorrison J."/>
            <person name="Monaghan E.L."/>
            <person name="Mun J.H."/>
            <person name="Najar F.Z."/>
            <person name="Nicholson C."/>
            <person name="Noirot C."/>
            <person name="O'Bleness M."/>
            <person name="Paule C.R."/>
            <person name="Poulain J."/>
            <person name="Prion F."/>
            <person name="Qin B."/>
            <person name="Qu C."/>
            <person name="Retzel E.F."/>
            <person name="Riddle C."/>
            <person name="Sallet E."/>
            <person name="Samain S."/>
            <person name="Samson N."/>
            <person name="Sanders I."/>
            <person name="Saurat O."/>
            <person name="Scarpelli C."/>
            <person name="Schiex T."/>
            <person name="Segurens B."/>
            <person name="Severin A.J."/>
            <person name="Sherrier D.J."/>
            <person name="Shi R."/>
            <person name="Sims S."/>
            <person name="Singer S.R."/>
            <person name="Sinharoy S."/>
            <person name="Sterck L."/>
            <person name="Viollet A."/>
            <person name="Wang B.B."/>
            <person name="Wang K."/>
            <person name="Wang M."/>
            <person name="Wang X."/>
            <person name="Warfsmann J."/>
            <person name="Weissenbach J."/>
            <person name="White D.D."/>
            <person name="White J.D."/>
            <person name="Wiley G.B."/>
            <person name="Wincker P."/>
            <person name="Xing Y."/>
            <person name="Yang L."/>
            <person name="Yao Z."/>
            <person name="Ying F."/>
            <person name="Zhai J."/>
            <person name="Zhou L."/>
            <person name="Zuber A."/>
            <person name="Denarie J."/>
            <person name="Dixon R.A."/>
            <person name="May G.D."/>
            <person name="Schwartz D.C."/>
            <person name="Rogers J."/>
            <person name="Quetier F."/>
            <person name="Town C.D."/>
            <person name="Roe B.A."/>
        </authorList>
    </citation>
    <scope>NUCLEOTIDE SEQUENCE [LARGE SCALE GENOMIC DNA]</scope>
    <source>
        <strain evidence="1">A17</strain>
        <strain evidence="2 3">cv. Jemalong A17</strain>
    </source>
</reference>
<keyword evidence="3" id="KW-1185">Reference proteome</keyword>
<evidence type="ECO:0000313" key="2">
    <source>
        <dbReference type="EnsemblPlants" id="KEH29119"/>
    </source>
</evidence>
<gene>
    <name evidence="1" type="ordered locus">MTR_4g025650</name>
</gene>
<dbReference type="EMBL" id="CM001220">
    <property type="protein sequence ID" value="KEH29119.1"/>
    <property type="molecule type" value="Genomic_DNA"/>
</dbReference>
<proteinExistence type="predicted"/>